<dbReference type="EMBL" id="GGEC01080084">
    <property type="protein sequence ID" value="MBX60568.1"/>
    <property type="molecule type" value="Transcribed_RNA"/>
</dbReference>
<name>A0A2P2Q0S7_RHIMU</name>
<reference evidence="2" key="1">
    <citation type="submission" date="2018-02" db="EMBL/GenBank/DDBJ databases">
        <title>Rhizophora mucronata_Transcriptome.</title>
        <authorList>
            <person name="Meera S.P."/>
            <person name="Sreeshan A."/>
            <person name="Augustine A."/>
        </authorList>
    </citation>
    <scope>NUCLEOTIDE SEQUENCE</scope>
    <source>
        <tissue evidence="2">Leaf</tissue>
    </source>
</reference>
<keyword evidence="1" id="KW-0472">Membrane</keyword>
<keyword evidence="1" id="KW-1133">Transmembrane helix</keyword>
<dbReference type="AlphaFoldDB" id="A0A2P2Q0S7"/>
<feature type="transmembrane region" description="Helical" evidence="1">
    <location>
        <begin position="32"/>
        <end position="52"/>
    </location>
</feature>
<proteinExistence type="predicted"/>
<evidence type="ECO:0000313" key="2">
    <source>
        <dbReference type="EMBL" id="MBX60568.1"/>
    </source>
</evidence>
<sequence length="53" mass="6170">MILCNSAIIPSPLIDTLFIHCSVLSIPSLWRYMILLFFCLSHLIKVPFCVFIW</sequence>
<accession>A0A2P2Q0S7</accession>
<organism evidence="2">
    <name type="scientific">Rhizophora mucronata</name>
    <name type="common">Asiatic mangrove</name>
    <dbReference type="NCBI Taxonomy" id="61149"/>
    <lineage>
        <taxon>Eukaryota</taxon>
        <taxon>Viridiplantae</taxon>
        <taxon>Streptophyta</taxon>
        <taxon>Embryophyta</taxon>
        <taxon>Tracheophyta</taxon>
        <taxon>Spermatophyta</taxon>
        <taxon>Magnoliopsida</taxon>
        <taxon>eudicotyledons</taxon>
        <taxon>Gunneridae</taxon>
        <taxon>Pentapetalae</taxon>
        <taxon>rosids</taxon>
        <taxon>fabids</taxon>
        <taxon>Malpighiales</taxon>
        <taxon>Rhizophoraceae</taxon>
        <taxon>Rhizophora</taxon>
    </lineage>
</organism>
<evidence type="ECO:0000256" key="1">
    <source>
        <dbReference type="SAM" id="Phobius"/>
    </source>
</evidence>
<protein>
    <submittedName>
        <fullName evidence="2">Uncharacterized protein</fullName>
    </submittedName>
</protein>
<keyword evidence="1" id="KW-0812">Transmembrane</keyword>